<proteinExistence type="predicted"/>
<dbReference type="EMBL" id="LXQA010321992">
    <property type="protein sequence ID" value="MCI43790.1"/>
    <property type="molecule type" value="Genomic_DNA"/>
</dbReference>
<organism evidence="1 2">
    <name type="scientific">Trifolium medium</name>
    <dbReference type="NCBI Taxonomy" id="97028"/>
    <lineage>
        <taxon>Eukaryota</taxon>
        <taxon>Viridiplantae</taxon>
        <taxon>Streptophyta</taxon>
        <taxon>Embryophyta</taxon>
        <taxon>Tracheophyta</taxon>
        <taxon>Spermatophyta</taxon>
        <taxon>Magnoliopsida</taxon>
        <taxon>eudicotyledons</taxon>
        <taxon>Gunneridae</taxon>
        <taxon>Pentapetalae</taxon>
        <taxon>rosids</taxon>
        <taxon>fabids</taxon>
        <taxon>Fabales</taxon>
        <taxon>Fabaceae</taxon>
        <taxon>Papilionoideae</taxon>
        <taxon>50 kb inversion clade</taxon>
        <taxon>NPAAA clade</taxon>
        <taxon>Hologalegina</taxon>
        <taxon>IRL clade</taxon>
        <taxon>Trifolieae</taxon>
        <taxon>Trifolium</taxon>
    </lineage>
</organism>
<keyword evidence="2" id="KW-1185">Reference proteome</keyword>
<feature type="non-terminal residue" evidence="1">
    <location>
        <position position="24"/>
    </location>
</feature>
<name>A0A392S720_9FABA</name>
<evidence type="ECO:0000313" key="1">
    <source>
        <dbReference type="EMBL" id="MCI43790.1"/>
    </source>
</evidence>
<sequence length="24" mass="3064">MAILWPSFTMANRAFWNYQWRKNM</sequence>
<reference evidence="1 2" key="1">
    <citation type="journal article" date="2018" name="Front. Plant Sci.">
        <title>Red Clover (Trifolium pratense) and Zigzag Clover (T. medium) - A Picture of Genomic Similarities and Differences.</title>
        <authorList>
            <person name="Dluhosova J."/>
            <person name="Istvanek J."/>
            <person name="Nedelnik J."/>
            <person name="Repkova J."/>
        </authorList>
    </citation>
    <scope>NUCLEOTIDE SEQUENCE [LARGE SCALE GENOMIC DNA]</scope>
    <source>
        <strain evidence="2">cv. 10/8</strain>
        <tissue evidence="1">Leaf</tissue>
    </source>
</reference>
<protein>
    <submittedName>
        <fullName evidence="1">Uncharacterized protein</fullName>
    </submittedName>
</protein>
<evidence type="ECO:0000313" key="2">
    <source>
        <dbReference type="Proteomes" id="UP000265520"/>
    </source>
</evidence>
<dbReference type="Proteomes" id="UP000265520">
    <property type="component" value="Unassembled WGS sequence"/>
</dbReference>
<accession>A0A392S720</accession>
<comment type="caution">
    <text evidence="1">The sequence shown here is derived from an EMBL/GenBank/DDBJ whole genome shotgun (WGS) entry which is preliminary data.</text>
</comment>
<dbReference type="AlphaFoldDB" id="A0A392S720"/>